<protein>
    <submittedName>
        <fullName evidence="6">Predicted arabinose efflux permease, MFS family</fullName>
    </submittedName>
</protein>
<dbReference type="InterPro" id="IPR020846">
    <property type="entry name" value="MFS_dom"/>
</dbReference>
<feature type="transmembrane region" description="Helical" evidence="4">
    <location>
        <begin position="306"/>
        <end position="329"/>
    </location>
</feature>
<dbReference type="PANTHER" id="PTHR23534:SF1">
    <property type="entry name" value="MAJOR FACILITATOR SUPERFAMILY PROTEIN"/>
    <property type="match status" value="1"/>
</dbReference>
<gene>
    <name evidence="6" type="ORF">GA0061102_100793</name>
</gene>
<feature type="transmembrane region" description="Helical" evidence="4">
    <location>
        <begin position="12"/>
        <end position="34"/>
    </location>
</feature>
<dbReference type="SUPFAM" id="SSF103473">
    <property type="entry name" value="MFS general substrate transporter"/>
    <property type="match status" value="1"/>
</dbReference>
<feature type="transmembrane region" description="Helical" evidence="4">
    <location>
        <begin position="75"/>
        <end position="94"/>
    </location>
</feature>
<feature type="transmembrane region" description="Helical" evidence="4">
    <location>
        <begin position="367"/>
        <end position="388"/>
    </location>
</feature>
<keyword evidence="7" id="KW-1185">Reference proteome</keyword>
<dbReference type="InterPro" id="IPR011701">
    <property type="entry name" value="MFS"/>
</dbReference>
<dbReference type="Proteomes" id="UP000199435">
    <property type="component" value="Unassembled WGS sequence"/>
</dbReference>
<feature type="transmembrane region" description="Helical" evidence="4">
    <location>
        <begin position="282"/>
        <end position="300"/>
    </location>
</feature>
<dbReference type="AlphaFoldDB" id="A0A1C3UZW7"/>
<proteinExistence type="predicted"/>
<dbReference type="PANTHER" id="PTHR23534">
    <property type="entry name" value="MFS PERMEASE"/>
    <property type="match status" value="1"/>
</dbReference>
<dbReference type="Gene3D" id="1.20.1250.20">
    <property type="entry name" value="MFS general substrate transporter like domains"/>
    <property type="match status" value="1"/>
</dbReference>
<feature type="transmembrane region" description="Helical" evidence="4">
    <location>
        <begin position="46"/>
        <end position="68"/>
    </location>
</feature>
<dbReference type="Pfam" id="PF07690">
    <property type="entry name" value="MFS_1"/>
    <property type="match status" value="2"/>
</dbReference>
<organism evidence="6 7">
    <name type="scientific">Rhizobium miluonense</name>
    <dbReference type="NCBI Taxonomy" id="411945"/>
    <lineage>
        <taxon>Bacteria</taxon>
        <taxon>Pseudomonadati</taxon>
        <taxon>Pseudomonadota</taxon>
        <taxon>Alphaproteobacteria</taxon>
        <taxon>Hyphomicrobiales</taxon>
        <taxon>Rhizobiaceae</taxon>
        <taxon>Rhizobium/Agrobacterium group</taxon>
        <taxon>Rhizobium</taxon>
    </lineage>
</organism>
<evidence type="ECO:0000256" key="3">
    <source>
        <dbReference type="ARBA" id="ARBA00023136"/>
    </source>
</evidence>
<feature type="transmembrane region" description="Helical" evidence="4">
    <location>
        <begin position="100"/>
        <end position="123"/>
    </location>
</feature>
<dbReference type="InterPro" id="IPR036259">
    <property type="entry name" value="MFS_trans_sf"/>
</dbReference>
<dbReference type="EMBL" id="FMAH01000007">
    <property type="protein sequence ID" value="SCB21050.1"/>
    <property type="molecule type" value="Genomic_DNA"/>
</dbReference>
<feature type="transmembrane region" description="Helical" evidence="4">
    <location>
        <begin position="341"/>
        <end position="361"/>
    </location>
</feature>
<reference evidence="7" key="1">
    <citation type="submission" date="2016-08" db="EMBL/GenBank/DDBJ databases">
        <authorList>
            <person name="Varghese N."/>
            <person name="Submissions Spin"/>
        </authorList>
    </citation>
    <scope>NUCLEOTIDE SEQUENCE [LARGE SCALE GENOMIC DNA]</scope>
    <source>
        <strain evidence="7">HAMBI 2971</strain>
    </source>
</reference>
<evidence type="ECO:0000256" key="2">
    <source>
        <dbReference type="ARBA" id="ARBA00022989"/>
    </source>
</evidence>
<sequence length="403" mass="41609">MTSLDTGRRNAWILAVCQAFYICAISVDLTLTGITGYQLAPDKFLATLPFALITVGAAIVTVFAAFILQKLGRRFGFALGALCGAVGGLVSVWSILHADFWLFCLGTAGVGAFQGFAQFYAIAAADSVGASYKSHAISTVLAGGILAALIGPMLATTTKDLLFGIAFAGAYLLVAALSLLSAIVFLVFFRDVGIVSSSEAGTALPPRRLGEIASQPIFIAGVATTMAGSSAMLFVMTASPLAAVACGFSIEDGAHIIQWHLLGMFAPSFFAGRLVSRFGVAPMLSAGMALMATCVAIATISTTLTAFYLALAALGLGWNVLVVCGTTLVSQSYRPSERGKAQALSGLLGNLSATVATLSAGAVLERYGWSTINLLTLPVLAVALLLVLRWRGINRSTVGEGLA</sequence>
<evidence type="ECO:0000256" key="1">
    <source>
        <dbReference type="ARBA" id="ARBA00022692"/>
    </source>
</evidence>
<evidence type="ECO:0000313" key="7">
    <source>
        <dbReference type="Proteomes" id="UP000199435"/>
    </source>
</evidence>
<dbReference type="OrthoDB" id="8558006at2"/>
<feature type="transmembrane region" description="Helical" evidence="4">
    <location>
        <begin position="217"/>
        <end position="250"/>
    </location>
</feature>
<keyword evidence="2 4" id="KW-1133">Transmembrane helix</keyword>
<keyword evidence="3 4" id="KW-0472">Membrane</keyword>
<feature type="domain" description="Major facilitator superfamily (MFS) profile" evidence="5">
    <location>
        <begin position="216"/>
        <end position="403"/>
    </location>
</feature>
<name>A0A1C3UZW7_9HYPH</name>
<dbReference type="STRING" id="411945.GA0061102_100793"/>
<keyword evidence="1 4" id="KW-0812">Transmembrane</keyword>
<evidence type="ECO:0000259" key="5">
    <source>
        <dbReference type="PROSITE" id="PS50850"/>
    </source>
</evidence>
<dbReference type="PROSITE" id="PS50850">
    <property type="entry name" value="MFS"/>
    <property type="match status" value="1"/>
</dbReference>
<feature type="transmembrane region" description="Helical" evidence="4">
    <location>
        <begin position="135"/>
        <end position="155"/>
    </location>
</feature>
<evidence type="ECO:0000313" key="6">
    <source>
        <dbReference type="EMBL" id="SCB21050.1"/>
    </source>
</evidence>
<dbReference type="RefSeq" id="WP_092846300.1">
    <property type="nucleotide sequence ID" value="NZ_FMAH01000007.1"/>
</dbReference>
<dbReference type="GO" id="GO:0022857">
    <property type="term" value="F:transmembrane transporter activity"/>
    <property type="evidence" value="ECO:0007669"/>
    <property type="project" value="InterPro"/>
</dbReference>
<evidence type="ECO:0000256" key="4">
    <source>
        <dbReference type="SAM" id="Phobius"/>
    </source>
</evidence>
<accession>A0A1C3UZW7</accession>
<feature type="transmembrane region" description="Helical" evidence="4">
    <location>
        <begin position="161"/>
        <end position="189"/>
    </location>
</feature>
<feature type="transmembrane region" description="Helical" evidence="4">
    <location>
        <begin position="256"/>
        <end position="275"/>
    </location>
</feature>